<dbReference type="GO" id="GO:0036440">
    <property type="term" value="F:citrate synthase activity"/>
    <property type="evidence" value="ECO:0007669"/>
    <property type="project" value="UniProtKB-EC"/>
</dbReference>
<reference evidence="7 8" key="1">
    <citation type="submission" date="2023-07" db="EMBL/GenBank/DDBJ databases">
        <title>Genomic Encyclopedia of Type Strains, Phase IV (KMG-IV): sequencing the most valuable type-strain genomes for metagenomic binning, comparative biology and taxonomic classification.</title>
        <authorList>
            <person name="Goeker M."/>
        </authorList>
    </citation>
    <scope>NUCLEOTIDE SEQUENCE [LARGE SCALE GENOMIC DNA]</scope>
    <source>
        <strain evidence="7 8">DSM 23837</strain>
    </source>
</reference>
<comment type="caution">
    <text evidence="7">The sequence shown here is derived from an EMBL/GenBank/DDBJ whole genome shotgun (WGS) entry which is preliminary data.</text>
</comment>
<dbReference type="InterPro" id="IPR024176">
    <property type="entry name" value="Citrate_synthase_bac-typ"/>
</dbReference>
<proteinExistence type="inferred from homology"/>
<evidence type="ECO:0000313" key="7">
    <source>
        <dbReference type="EMBL" id="MDQ0174862.1"/>
    </source>
</evidence>
<dbReference type="PRINTS" id="PR00143">
    <property type="entry name" value="CITRTSNTHASE"/>
</dbReference>
<dbReference type="PROSITE" id="PS00480">
    <property type="entry name" value="CITRATE_SYNTHASE"/>
    <property type="match status" value="1"/>
</dbReference>
<evidence type="ECO:0000256" key="5">
    <source>
        <dbReference type="PIRNR" id="PIRNR001369"/>
    </source>
</evidence>
<protein>
    <recommendedName>
        <fullName evidence="5">Citrate synthase</fullName>
    </recommendedName>
</protein>
<evidence type="ECO:0000313" key="8">
    <source>
        <dbReference type="Proteomes" id="UP001223586"/>
    </source>
</evidence>
<dbReference type="InterPro" id="IPR002020">
    <property type="entry name" value="Citrate_synthase"/>
</dbReference>
<dbReference type="EMBL" id="JAUSTT010000003">
    <property type="protein sequence ID" value="MDQ0174862.1"/>
    <property type="molecule type" value="Genomic_DNA"/>
</dbReference>
<dbReference type="InterPro" id="IPR016142">
    <property type="entry name" value="Citrate_synth-like_lrg_a-sub"/>
</dbReference>
<dbReference type="RefSeq" id="WP_307226692.1">
    <property type="nucleotide sequence ID" value="NZ_JAUSTT010000003.1"/>
</dbReference>
<evidence type="ECO:0000256" key="6">
    <source>
        <dbReference type="RuleBase" id="RU003406"/>
    </source>
</evidence>
<keyword evidence="7" id="KW-0012">Acyltransferase</keyword>
<comment type="pathway">
    <text evidence="1">Carbohydrate metabolism; tricarboxylic acid cycle.</text>
</comment>
<dbReference type="Gene3D" id="1.10.230.10">
    <property type="entry name" value="Cytochrome P450-Terp, domain 2"/>
    <property type="match status" value="1"/>
</dbReference>
<evidence type="ECO:0000256" key="3">
    <source>
        <dbReference type="ARBA" id="ARBA00022679"/>
    </source>
</evidence>
<keyword evidence="8" id="KW-1185">Reference proteome</keyword>
<dbReference type="Gene3D" id="1.10.580.10">
    <property type="entry name" value="Citrate Synthase, domain 1"/>
    <property type="match status" value="1"/>
</dbReference>
<dbReference type="InterPro" id="IPR016143">
    <property type="entry name" value="Citrate_synth-like_sm_a-sub"/>
</dbReference>
<dbReference type="InterPro" id="IPR036969">
    <property type="entry name" value="Citrate_synthase_sf"/>
</dbReference>
<evidence type="ECO:0000256" key="1">
    <source>
        <dbReference type="ARBA" id="ARBA00005163"/>
    </source>
</evidence>
<dbReference type="SUPFAM" id="SSF48256">
    <property type="entry name" value="Citrate synthase"/>
    <property type="match status" value="1"/>
</dbReference>
<dbReference type="Pfam" id="PF00285">
    <property type="entry name" value="Citrate_synt"/>
    <property type="match status" value="1"/>
</dbReference>
<evidence type="ECO:0000256" key="4">
    <source>
        <dbReference type="ARBA" id="ARBA00049288"/>
    </source>
</evidence>
<sequence>MFYSTDLSDVVVAQTKLCFIDKDKGILKYRGYHVEDLAKMCHFEEVVYLLFYGKKPDNDQLMKLKEKMAFYRSIPYSIKKIIDNIPREVSILEVLRTAVSALGSKDLKFLAPFEQVLYICTKIPTVIAYRFNLINDREMIEPRSDLSHVENYLYMLFHEVPDKNHVRALESYLILTLEHGLNPSTFAARIVSSTHSDMVSSVCAAFGALKGPLHGGALGEIINMIKKIEKEKDVYNWLEEKIKNKEKLAGFGHRIYKSRDPRVIPLKNLSYELSNENSFLNLAMMIEEQASLIFKIYKPDKNIPINMEYFAAILLHFIGFSNELFIPTFSVSRSIGWCLHSIEAFKGPLIYPQSEFRQELT</sequence>
<comment type="catalytic activity">
    <reaction evidence="4">
        <text>oxaloacetate + acetyl-CoA + H2O = citrate + CoA + H(+)</text>
        <dbReference type="Rhea" id="RHEA:16845"/>
        <dbReference type="ChEBI" id="CHEBI:15377"/>
        <dbReference type="ChEBI" id="CHEBI:15378"/>
        <dbReference type="ChEBI" id="CHEBI:16452"/>
        <dbReference type="ChEBI" id="CHEBI:16947"/>
        <dbReference type="ChEBI" id="CHEBI:57287"/>
        <dbReference type="ChEBI" id="CHEBI:57288"/>
        <dbReference type="EC" id="2.3.3.16"/>
    </reaction>
</comment>
<gene>
    <name evidence="7" type="ORF">J2S08_000696</name>
</gene>
<name>A0ABT9WNJ8_9BACI</name>
<comment type="similarity">
    <text evidence="2 5 6">Belongs to the citrate synthase family.</text>
</comment>
<dbReference type="InterPro" id="IPR019810">
    <property type="entry name" value="Citrate_synthase_AS"/>
</dbReference>
<keyword evidence="3 5" id="KW-0808">Transferase</keyword>
<dbReference type="PANTHER" id="PTHR11739">
    <property type="entry name" value="CITRATE SYNTHASE"/>
    <property type="match status" value="1"/>
</dbReference>
<organism evidence="7 8">
    <name type="scientific">Bacillus chungangensis</name>
    <dbReference type="NCBI Taxonomy" id="587633"/>
    <lineage>
        <taxon>Bacteria</taxon>
        <taxon>Bacillati</taxon>
        <taxon>Bacillota</taxon>
        <taxon>Bacilli</taxon>
        <taxon>Bacillales</taxon>
        <taxon>Bacillaceae</taxon>
        <taxon>Bacillus</taxon>
    </lineage>
</organism>
<accession>A0ABT9WNJ8</accession>
<evidence type="ECO:0000256" key="2">
    <source>
        <dbReference type="ARBA" id="ARBA00010566"/>
    </source>
</evidence>
<dbReference type="PANTHER" id="PTHR11739:SF4">
    <property type="entry name" value="CITRATE SYNTHASE, PEROXISOMAL"/>
    <property type="match status" value="1"/>
</dbReference>
<dbReference type="PIRSF" id="PIRSF001369">
    <property type="entry name" value="Citrate_synth"/>
    <property type="match status" value="1"/>
</dbReference>
<dbReference type="Proteomes" id="UP001223586">
    <property type="component" value="Unassembled WGS sequence"/>
</dbReference>